<dbReference type="InterPro" id="IPR036188">
    <property type="entry name" value="FAD/NAD-bd_sf"/>
</dbReference>
<dbReference type="InterPro" id="IPR023753">
    <property type="entry name" value="FAD/NAD-binding_dom"/>
</dbReference>
<comment type="cofactor">
    <cofactor evidence="1">
        <name>FAD</name>
        <dbReference type="ChEBI" id="CHEBI:57692"/>
    </cofactor>
</comment>
<evidence type="ECO:0000256" key="5">
    <source>
        <dbReference type="ARBA" id="ARBA00022857"/>
    </source>
</evidence>
<comment type="similarity">
    <text evidence="2">Belongs to the FAD-binding monooxygenase family.</text>
</comment>
<reference evidence="10" key="1">
    <citation type="journal article" date="2019" name="Int. J. Syst. Evol. Microbiol.">
        <title>The Global Catalogue of Microorganisms (GCM) 10K type strain sequencing project: providing services to taxonomists for standard genome sequencing and annotation.</title>
        <authorList>
            <consortium name="The Broad Institute Genomics Platform"/>
            <consortium name="The Broad Institute Genome Sequencing Center for Infectious Disease"/>
            <person name="Wu L."/>
            <person name="Ma J."/>
        </authorList>
    </citation>
    <scope>NUCLEOTIDE SEQUENCE [LARGE SCALE GENOMIC DNA]</scope>
    <source>
        <strain evidence="10">CCM 8653</strain>
    </source>
</reference>
<evidence type="ECO:0000313" key="9">
    <source>
        <dbReference type="EMBL" id="GGI10847.1"/>
    </source>
</evidence>
<keyword evidence="10" id="KW-1185">Reference proteome</keyword>
<dbReference type="GO" id="GO:0004497">
    <property type="term" value="F:monooxygenase activity"/>
    <property type="evidence" value="ECO:0007669"/>
    <property type="project" value="UniProtKB-KW"/>
</dbReference>
<evidence type="ECO:0000256" key="3">
    <source>
        <dbReference type="ARBA" id="ARBA00022630"/>
    </source>
</evidence>
<dbReference type="PANTHER" id="PTHR43098:SF2">
    <property type="entry name" value="FAD-BINDING MONOOXYGENASE AUSB-RELATED"/>
    <property type="match status" value="1"/>
</dbReference>
<dbReference type="PANTHER" id="PTHR43098">
    <property type="entry name" value="L-ORNITHINE N(5)-MONOOXYGENASE-RELATED"/>
    <property type="match status" value="1"/>
</dbReference>
<evidence type="ECO:0000313" key="10">
    <source>
        <dbReference type="Proteomes" id="UP000632535"/>
    </source>
</evidence>
<dbReference type="Pfam" id="PF07992">
    <property type="entry name" value="Pyr_redox_2"/>
    <property type="match status" value="1"/>
</dbReference>
<protein>
    <submittedName>
        <fullName evidence="9">Monooxygenase</fullName>
    </submittedName>
</protein>
<comment type="caution">
    <text evidence="9">The sequence shown here is derived from an EMBL/GenBank/DDBJ whole genome shotgun (WGS) entry which is preliminary data.</text>
</comment>
<keyword evidence="5" id="KW-0521">NADP</keyword>
<evidence type="ECO:0000256" key="2">
    <source>
        <dbReference type="ARBA" id="ARBA00010139"/>
    </source>
</evidence>
<keyword evidence="3" id="KW-0285">Flavoprotein</keyword>
<organism evidence="9 10">
    <name type="scientific">Isoptericola cucumis</name>
    <dbReference type="NCBI Taxonomy" id="1776856"/>
    <lineage>
        <taxon>Bacteria</taxon>
        <taxon>Bacillati</taxon>
        <taxon>Actinomycetota</taxon>
        <taxon>Actinomycetes</taxon>
        <taxon>Micrococcales</taxon>
        <taxon>Promicromonosporaceae</taxon>
        <taxon>Isoptericola</taxon>
    </lineage>
</organism>
<dbReference type="EMBL" id="BMDG01000012">
    <property type="protein sequence ID" value="GGI10847.1"/>
    <property type="molecule type" value="Genomic_DNA"/>
</dbReference>
<feature type="region of interest" description="Disordered" evidence="7">
    <location>
        <begin position="1"/>
        <end position="38"/>
    </location>
</feature>
<name>A0ABQ2BC55_9MICO</name>
<gene>
    <name evidence="9" type="ORF">GCM10007368_33270</name>
</gene>
<keyword evidence="4" id="KW-0274">FAD</keyword>
<accession>A0ABQ2BC55</accession>
<feature type="compositionally biased region" description="Low complexity" evidence="7">
    <location>
        <begin position="1"/>
        <end position="12"/>
    </location>
</feature>
<evidence type="ECO:0000259" key="8">
    <source>
        <dbReference type="Pfam" id="PF07992"/>
    </source>
</evidence>
<evidence type="ECO:0000256" key="7">
    <source>
        <dbReference type="SAM" id="MobiDB-lite"/>
    </source>
</evidence>
<feature type="compositionally biased region" description="Basic and acidic residues" evidence="7">
    <location>
        <begin position="19"/>
        <end position="37"/>
    </location>
</feature>
<evidence type="ECO:0000256" key="4">
    <source>
        <dbReference type="ARBA" id="ARBA00022827"/>
    </source>
</evidence>
<sequence>MTETTTAAAAPADLGFDPDALREKYRQERDRRTRRDGNAQYRRAAGEFGYYAKDPYTPRAERAPLTDRVEVLVVGGGFGGLLTGARLREAGFASVRMMDEAGDFGGTWYWNRYPGIHCDIESYVYMPLLEETGYVPTMRYAPGEEIRQHAVRIAEHYGLYRDAVFHTRVTELTWDEDAAEWLVRTDRGDAMRARYVVVSSGTLSQPKLPGIPGIEDFRGHTFHTSRWDYGYTGGTADGGMTGLADKRVAVVGTGATGLQAIPHVARDAAHLYVMQRTPSLVDVRDNRPTDPAWAASLKPGWQRERMENFLAILSGEEVEQDLTQDGWTSTARLQRKMITGAVDTSVDPAERERLDELADFVKMNEIRARVETIVEDPATAEALKPWYRYMCKRPGFSDLYLQSFNRDNVTLVDTADHGGITRMTETGVVVGEDEYEVDCVVFATGFETGVSGVVSGTMPVHGRGGQTLLEAWGRGPRTLHGFCSHGFPNLFHLGTMQNANSVNFVHILSEQAEHIAAVVAAARKSGARYVEPTRESEQAWCDTILDVAVDNSAFLAECTPGYYNGEGTRRATPTSYSPGPVAFHRVLARWREGGGLADVLVDPAEPVEAMEASETTEGAR</sequence>
<dbReference type="Proteomes" id="UP000632535">
    <property type="component" value="Unassembled WGS sequence"/>
</dbReference>
<evidence type="ECO:0000256" key="1">
    <source>
        <dbReference type="ARBA" id="ARBA00001974"/>
    </source>
</evidence>
<dbReference type="SUPFAM" id="SSF51905">
    <property type="entry name" value="FAD/NAD(P)-binding domain"/>
    <property type="match status" value="2"/>
</dbReference>
<dbReference type="Gene3D" id="3.50.50.60">
    <property type="entry name" value="FAD/NAD(P)-binding domain"/>
    <property type="match status" value="2"/>
</dbReference>
<feature type="domain" description="FAD/NAD(P)-binding" evidence="8">
    <location>
        <begin position="70"/>
        <end position="284"/>
    </location>
</feature>
<dbReference type="RefSeq" id="WP_229738372.1">
    <property type="nucleotide sequence ID" value="NZ_BMDG01000012.1"/>
</dbReference>
<proteinExistence type="inferred from homology"/>
<evidence type="ECO:0000256" key="6">
    <source>
        <dbReference type="ARBA" id="ARBA00023002"/>
    </source>
</evidence>
<keyword evidence="6" id="KW-0560">Oxidoreductase</keyword>
<dbReference type="InterPro" id="IPR050775">
    <property type="entry name" value="FAD-binding_Monooxygenases"/>
</dbReference>
<keyword evidence="9" id="KW-0503">Monooxygenase</keyword>